<feature type="transmembrane region" description="Helical" evidence="5">
    <location>
        <begin position="6"/>
        <end position="26"/>
    </location>
</feature>
<protein>
    <recommendedName>
        <fullName evidence="5">Probable membrane transporter protein</fullName>
    </recommendedName>
</protein>
<dbReference type="Proteomes" id="UP000000503">
    <property type="component" value="Chromosome"/>
</dbReference>
<comment type="similarity">
    <text evidence="5">Belongs to the 4-toluene sulfonate uptake permease (TSUP) (TC 2.A.102) family.</text>
</comment>
<evidence type="ECO:0000256" key="5">
    <source>
        <dbReference type="RuleBase" id="RU363041"/>
    </source>
</evidence>
<organism evidence="6 7">
    <name type="scientific">Gracilinema caldarium (strain ATCC 51460 / DSM 7334 / H1)</name>
    <name type="common">Treponema caldarium</name>
    <dbReference type="NCBI Taxonomy" id="744872"/>
    <lineage>
        <taxon>Bacteria</taxon>
        <taxon>Pseudomonadati</taxon>
        <taxon>Spirochaetota</taxon>
        <taxon>Spirochaetia</taxon>
        <taxon>Spirochaetales</taxon>
        <taxon>Breznakiellaceae</taxon>
        <taxon>Gracilinema</taxon>
    </lineage>
</organism>
<dbReference type="HOGENOM" id="CLU_1069350_0_0_12"/>
<proteinExistence type="inferred from homology"/>
<reference evidence="7" key="1">
    <citation type="journal article" date="2013" name="Stand. Genomic Sci.">
        <title>Genome sequence of the thermophilic fresh-water bacterium Spirochaeta caldaria type strain (H1(T)), reclassification of Spirochaeta caldaria, Spirochaeta stenostrepta, and Spirochaeta zuelzerae in the genus Treponema as Treponema caldaria comb. nov., Treponema stenostrepta comb. nov., and Treponema zuelzerae comb. nov., and emendation of the genus Treponema.</title>
        <authorList>
            <person name="Abt B."/>
            <person name="Goker M."/>
            <person name="Scheuner C."/>
            <person name="Han C."/>
            <person name="Lu M."/>
            <person name="Misra M."/>
            <person name="Lapidus A."/>
            <person name="Nolan M."/>
            <person name="Lucas S."/>
            <person name="Hammon N."/>
            <person name="Deshpande S."/>
            <person name="Cheng J.F."/>
            <person name="Tapia R."/>
            <person name="Goodwin L.A."/>
            <person name="Pitluck S."/>
            <person name="Liolios K."/>
            <person name="Pagani I."/>
            <person name="Ivanova N."/>
            <person name="Mavromatis K."/>
            <person name="Mikhailova N."/>
            <person name="Huntemann M."/>
            <person name="Pati A."/>
            <person name="Chen A."/>
            <person name="Palaniappan K."/>
            <person name="Land M."/>
            <person name="Hauser L."/>
            <person name="Jeffries C.D."/>
            <person name="Rohde M."/>
            <person name="Spring S."/>
            <person name="Gronow S."/>
            <person name="Detter J.C."/>
            <person name="Bristow J."/>
            <person name="Eisen J.A."/>
            <person name="Markowitz V."/>
            <person name="Hugenholtz P."/>
            <person name="Kyrpides N.C."/>
            <person name="Woyke T."/>
            <person name="Klenk H.P."/>
        </authorList>
    </citation>
    <scope>NUCLEOTIDE SEQUENCE</scope>
    <source>
        <strain evidence="7">ATCC 51460 / DSM 7334 / H1</strain>
    </source>
</reference>
<feature type="transmembrane region" description="Helical" evidence="5">
    <location>
        <begin position="180"/>
        <end position="201"/>
    </location>
</feature>
<gene>
    <name evidence="6" type="ordered locus">Spica_2312</name>
</gene>
<feature type="transmembrane region" description="Helical" evidence="5">
    <location>
        <begin position="207"/>
        <end position="227"/>
    </location>
</feature>
<keyword evidence="2 5" id="KW-0812">Transmembrane</keyword>
<dbReference type="GO" id="GO:0005886">
    <property type="term" value="C:plasma membrane"/>
    <property type="evidence" value="ECO:0007669"/>
    <property type="project" value="UniProtKB-SubCell"/>
</dbReference>
<dbReference type="STRING" id="744872.Spica_2312"/>
<comment type="subcellular location">
    <subcellularLocation>
        <location evidence="5">Cell membrane</location>
        <topology evidence="5">Multi-pass membrane protein</topology>
    </subcellularLocation>
    <subcellularLocation>
        <location evidence="1">Membrane</location>
        <topology evidence="1">Multi-pass membrane protein</topology>
    </subcellularLocation>
</comment>
<feature type="transmembrane region" description="Helical" evidence="5">
    <location>
        <begin position="84"/>
        <end position="101"/>
    </location>
</feature>
<sequence length="260" mass="28125">MFSITIPILLKGFLAALIVGFVTASIRSWVDRVFLVIMLTGIVGLPIVQVIQINLMVVALAALLALFRQRKHLHGAVPPGSHEWLLITIPAVIGGITGRALAFQTKPILLLGLLGIYAILVGLRIFIIKPLSEKETKAHPAWFIPVSLGSGFLTGLLSAGGKPFAVPLYNNAMGHHPQKAYALATVAVVAASWTALGTQLVLNLPTWPQLIMALYEFILVTLVALIVQKFWNEKLAKVVNFAIAPILLLVGIRFLLTAIR</sequence>
<dbReference type="OrthoDB" id="25340at2"/>
<keyword evidence="3 5" id="KW-1133">Transmembrane helix</keyword>
<evidence type="ECO:0000313" key="7">
    <source>
        <dbReference type="Proteomes" id="UP000000503"/>
    </source>
</evidence>
<evidence type="ECO:0000256" key="1">
    <source>
        <dbReference type="ARBA" id="ARBA00004141"/>
    </source>
</evidence>
<dbReference type="EMBL" id="CP002868">
    <property type="protein sequence ID" value="AEJ20423.1"/>
    <property type="molecule type" value="Genomic_DNA"/>
</dbReference>
<dbReference type="RefSeq" id="WP_013969704.1">
    <property type="nucleotide sequence ID" value="NC_015732.1"/>
</dbReference>
<accession>F8F397</accession>
<keyword evidence="5" id="KW-1003">Cell membrane</keyword>
<evidence type="ECO:0000256" key="2">
    <source>
        <dbReference type="ARBA" id="ARBA00022692"/>
    </source>
</evidence>
<keyword evidence="4 5" id="KW-0472">Membrane</keyword>
<keyword evidence="7" id="KW-1185">Reference proteome</keyword>
<evidence type="ECO:0000313" key="6">
    <source>
        <dbReference type="EMBL" id="AEJ20423.1"/>
    </source>
</evidence>
<feature type="transmembrane region" description="Helical" evidence="5">
    <location>
        <begin position="33"/>
        <end position="64"/>
    </location>
</feature>
<dbReference type="AlphaFoldDB" id="F8F397"/>
<name>F8F397_GRAC1</name>
<dbReference type="KEGG" id="scd:Spica_2312"/>
<evidence type="ECO:0000256" key="3">
    <source>
        <dbReference type="ARBA" id="ARBA00022989"/>
    </source>
</evidence>
<feature type="transmembrane region" description="Helical" evidence="5">
    <location>
        <begin position="239"/>
        <end position="259"/>
    </location>
</feature>
<dbReference type="Pfam" id="PF01925">
    <property type="entry name" value="TauE"/>
    <property type="match status" value="1"/>
</dbReference>
<evidence type="ECO:0000256" key="4">
    <source>
        <dbReference type="ARBA" id="ARBA00023136"/>
    </source>
</evidence>
<dbReference type="InterPro" id="IPR002781">
    <property type="entry name" value="TM_pro_TauE-like"/>
</dbReference>
<feature type="transmembrane region" description="Helical" evidence="5">
    <location>
        <begin position="108"/>
        <end position="128"/>
    </location>
</feature>
<feature type="transmembrane region" description="Helical" evidence="5">
    <location>
        <begin position="140"/>
        <end position="159"/>
    </location>
</feature>